<feature type="signal peptide" evidence="1">
    <location>
        <begin position="1"/>
        <end position="19"/>
    </location>
</feature>
<organism evidence="2 3">
    <name type="scientific">Paenimyroides viscosum</name>
    <dbReference type="NCBI Taxonomy" id="2488729"/>
    <lineage>
        <taxon>Bacteria</taxon>
        <taxon>Pseudomonadati</taxon>
        <taxon>Bacteroidota</taxon>
        <taxon>Flavobacteriia</taxon>
        <taxon>Flavobacteriales</taxon>
        <taxon>Flavobacteriaceae</taxon>
        <taxon>Paenimyroides</taxon>
    </lineage>
</organism>
<name>A0A3P1AYC9_9FLAO</name>
<evidence type="ECO:0008006" key="4">
    <source>
        <dbReference type="Google" id="ProtNLM"/>
    </source>
</evidence>
<reference evidence="2 3" key="1">
    <citation type="submission" date="2018-11" db="EMBL/GenBank/DDBJ databases">
        <title>Flavobacterium sp. nov., YIM 102796 draft genome.</title>
        <authorList>
            <person name="Li G."/>
            <person name="Jiang Y."/>
        </authorList>
    </citation>
    <scope>NUCLEOTIDE SEQUENCE [LARGE SCALE GENOMIC DNA]</scope>
    <source>
        <strain evidence="2 3">YIM 102796</strain>
    </source>
</reference>
<dbReference type="AlphaFoldDB" id="A0A3P1AYC9"/>
<accession>A0A3P1AYC9</accession>
<comment type="caution">
    <text evidence="2">The sequence shown here is derived from an EMBL/GenBank/DDBJ whole genome shotgun (WGS) entry which is preliminary data.</text>
</comment>
<gene>
    <name evidence="2" type="ORF">EG242_10075</name>
</gene>
<protein>
    <recommendedName>
        <fullName evidence="4">GLPGLI family protein</fullName>
    </recommendedName>
</protein>
<dbReference type="OrthoDB" id="978006at2"/>
<evidence type="ECO:0000313" key="2">
    <source>
        <dbReference type="EMBL" id="RRA93815.1"/>
    </source>
</evidence>
<sequence>MKKAIFILSIGILSITADAQVNISEGAGMLSFRKSPEFNDANTAGSKYISEAYQNAKVNKGDQNFLIRYNAYRDMMEYKNGADVLELIKEKNTHFEFQDGTVYELFSYNLNNSTVDRYHKVLVENKNAKILKFESVKLLPGKQASNSYESDTQASYKLNSGVYFLTYNNQTFEFDGKQKNLEKIIPGKTDAIKTFYKQNKIKENDTDMIKLGNFLATI</sequence>
<dbReference type="Proteomes" id="UP000268372">
    <property type="component" value="Unassembled WGS sequence"/>
</dbReference>
<dbReference type="RefSeq" id="WP_124899756.1">
    <property type="nucleotide sequence ID" value="NZ_RQTJ01000021.1"/>
</dbReference>
<keyword evidence="3" id="KW-1185">Reference proteome</keyword>
<evidence type="ECO:0000256" key="1">
    <source>
        <dbReference type="SAM" id="SignalP"/>
    </source>
</evidence>
<evidence type="ECO:0000313" key="3">
    <source>
        <dbReference type="Proteomes" id="UP000268372"/>
    </source>
</evidence>
<dbReference type="EMBL" id="RQTJ01000021">
    <property type="protein sequence ID" value="RRA93815.1"/>
    <property type="molecule type" value="Genomic_DNA"/>
</dbReference>
<proteinExistence type="predicted"/>
<keyword evidence="1" id="KW-0732">Signal</keyword>
<feature type="chain" id="PRO_5018098950" description="GLPGLI family protein" evidence="1">
    <location>
        <begin position="20"/>
        <end position="218"/>
    </location>
</feature>